<proteinExistence type="predicted"/>
<dbReference type="AlphaFoldDB" id="A0A2S4VRT3"/>
<comment type="caution">
    <text evidence="2">The sequence shown here is derived from an EMBL/GenBank/DDBJ whole genome shotgun (WGS) entry which is preliminary data.</text>
</comment>
<reference evidence="2 3" key="1">
    <citation type="submission" date="2017-12" db="EMBL/GenBank/DDBJ databases">
        <title>Gene loss provides genomic basis for host adaptation in cereal stripe rust fungi.</title>
        <authorList>
            <person name="Xia C."/>
        </authorList>
    </citation>
    <scope>NUCLEOTIDE SEQUENCE [LARGE SCALE GENOMIC DNA]</scope>
    <source>
        <strain evidence="2 3">93TX-2</strain>
    </source>
</reference>
<dbReference type="Proteomes" id="UP000238274">
    <property type="component" value="Unassembled WGS sequence"/>
</dbReference>
<feature type="region of interest" description="Disordered" evidence="1">
    <location>
        <begin position="1"/>
        <end position="41"/>
    </location>
</feature>
<feature type="compositionally biased region" description="Basic and acidic residues" evidence="1">
    <location>
        <begin position="32"/>
        <end position="41"/>
    </location>
</feature>
<gene>
    <name evidence="2" type="ORF">PSHT_08221</name>
</gene>
<protein>
    <submittedName>
        <fullName evidence="2">Uncharacterized protein</fullName>
    </submittedName>
</protein>
<sequence>MLQAILPLPRDRKPERRKRPKETTRLASHLQSKYDGRRAPR</sequence>
<dbReference type="EMBL" id="PKSM01000106">
    <property type="protein sequence ID" value="POW12110.1"/>
    <property type="molecule type" value="Genomic_DNA"/>
</dbReference>
<dbReference type="VEuPathDB" id="FungiDB:PSHT_08221"/>
<reference evidence="3" key="3">
    <citation type="journal article" date="2018" name="Mol. Plant Microbe Interact.">
        <title>Genome sequence resources for the wheat stripe rust pathogen (Puccinia striiformis f. sp. tritici) and the barley stripe rust pathogen (Puccinia striiformis f. sp. hordei).</title>
        <authorList>
            <person name="Xia C."/>
            <person name="Wang M."/>
            <person name="Yin C."/>
            <person name="Cornejo O.E."/>
            <person name="Hulbert S.H."/>
            <person name="Chen X."/>
        </authorList>
    </citation>
    <scope>NUCLEOTIDE SEQUENCE [LARGE SCALE GENOMIC DNA]</scope>
    <source>
        <strain evidence="3">93TX-2</strain>
    </source>
</reference>
<evidence type="ECO:0000256" key="1">
    <source>
        <dbReference type="SAM" id="MobiDB-lite"/>
    </source>
</evidence>
<name>A0A2S4VRT3_9BASI</name>
<evidence type="ECO:0000313" key="3">
    <source>
        <dbReference type="Proteomes" id="UP000238274"/>
    </source>
</evidence>
<reference evidence="3" key="2">
    <citation type="journal article" date="2018" name="BMC Genomics">
        <title>Genomic insights into host adaptation between the wheat stripe rust pathogen (Puccinia striiformis f. sp. tritici) and the barley stripe rust pathogen (Puccinia striiformis f. sp. hordei).</title>
        <authorList>
            <person name="Xia C."/>
            <person name="Wang M."/>
            <person name="Yin C."/>
            <person name="Cornejo O.E."/>
            <person name="Hulbert S.H."/>
            <person name="Chen X."/>
        </authorList>
    </citation>
    <scope>NUCLEOTIDE SEQUENCE [LARGE SCALE GENOMIC DNA]</scope>
    <source>
        <strain evidence="3">93TX-2</strain>
    </source>
</reference>
<accession>A0A2S4VRT3</accession>
<evidence type="ECO:0000313" key="2">
    <source>
        <dbReference type="EMBL" id="POW12110.1"/>
    </source>
</evidence>
<organism evidence="2 3">
    <name type="scientific">Puccinia striiformis</name>
    <dbReference type="NCBI Taxonomy" id="27350"/>
    <lineage>
        <taxon>Eukaryota</taxon>
        <taxon>Fungi</taxon>
        <taxon>Dikarya</taxon>
        <taxon>Basidiomycota</taxon>
        <taxon>Pucciniomycotina</taxon>
        <taxon>Pucciniomycetes</taxon>
        <taxon>Pucciniales</taxon>
        <taxon>Pucciniaceae</taxon>
        <taxon>Puccinia</taxon>
    </lineage>
</organism>
<keyword evidence="3" id="KW-1185">Reference proteome</keyword>